<feature type="compositionally biased region" description="Basic residues" evidence="1">
    <location>
        <begin position="496"/>
        <end position="506"/>
    </location>
</feature>
<evidence type="ECO:0000256" key="1">
    <source>
        <dbReference type="SAM" id="MobiDB-lite"/>
    </source>
</evidence>
<feature type="transmembrane region" description="Helical" evidence="2">
    <location>
        <begin position="272"/>
        <end position="292"/>
    </location>
</feature>
<dbReference type="InterPro" id="IPR043519">
    <property type="entry name" value="NT_sf"/>
</dbReference>
<feature type="transmembrane region" description="Helical" evidence="2">
    <location>
        <begin position="243"/>
        <end position="263"/>
    </location>
</feature>
<name>A0A1I7X0K4_HETBA</name>
<keyword evidence="2" id="KW-1133">Transmembrane helix</keyword>
<evidence type="ECO:0000259" key="3">
    <source>
        <dbReference type="Pfam" id="PF22600"/>
    </source>
</evidence>
<dbReference type="GO" id="GO:0031123">
    <property type="term" value="P:RNA 3'-end processing"/>
    <property type="evidence" value="ECO:0007669"/>
    <property type="project" value="TreeGrafter"/>
</dbReference>
<dbReference type="WBParaSite" id="Hba_10972">
    <property type="protein sequence ID" value="Hba_10972"/>
    <property type="gene ID" value="Hba_10972"/>
</dbReference>
<feature type="compositionally biased region" description="Basic and acidic residues" evidence="1">
    <location>
        <begin position="468"/>
        <end position="485"/>
    </location>
</feature>
<sequence>MRIHQDDSPSTSREYSVRSSKSSSDRLFGYSRVVAPWATKRYNLSIEGLHEEVLDVFHWLRPSPLEASVRLRVFEKVAAAIRERWKEYPVRVSVFGSLRTHLFLPTSDIDVLVECDEWKTSPLAETAKYLEQTGMAKSISVFGDAFVPIVKMIEKDTDVNIDVSFNTVQGVKAADYIEKVYPFVKREFPVVEPLVLLLKQFLIERRLNTTYTGGLSSYGLILMLINFLQVCCFTSIIFYRRYFAGNTISHSYLGVIVVTLFSWTNSSIKKHLVYHALIYFVVFFSEWGNYLYIMLNIDMALLVIKKRYMPDLFNMFLIVYINQNFFINNLSTKLFAGSRFVDVCLATLPAIKNALPASSLEERTPSPSENKTPPSTVSQHDNVNGCRIQTSRASSDSDVKYVKQSIRAFAVTVNGNRNSRQPPIKLSTVKTSRHVSRRNGQSKGNEETFMSGDGIGYCVKSQSNKVTSDAHRLNSDEGDSSERDSVSSSGEFLKVKNSRRARFNRK</sequence>
<feature type="compositionally biased region" description="Polar residues" evidence="1">
    <location>
        <begin position="365"/>
        <end position="383"/>
    </location>
</feature>
<accession>A0A1I7X0K4</accession>
<dbReference type="Proteomes" id="UP000095283">
    <property type="component" value="Unplaced"/>
</dbReference>
<reference evidence="5" key="1">
    <citation type="submission" date="2016-11" db="UniProtKB">
        <authorList>
            <consortium name="WormBaseParasite"/>
        </authorList>
    </citation>
    <scope>IDENTIFICATION</scope>
</reference>
<feature type="domain" description="Poly(A) RNA polymerase mitochondrial-like central palm" evidence="3">
    <location>
        <begin position="49"/>
        <end position="175"/>
    </location>
</feature>
<organism evidence="4 5">
    <name type="scientific">Heterorhabditis bacteriophora</name>
    <name type="common">Entomopathogenic nematode worm</name>
    <dbReference type="NCBI Taxonomy" id="37862"/>
    <lineage>
        <taxon>Eukaryota</taxon>
        <taxon>Metazoa</taxon>
        <taxon>Ecdysozoa</taxon>
        <taxon>Nematoda</taxon>
        <taxon>Chromadorea</taxon>
        <taxon>Rhabditida</taxon>
        <taxon>Rhabditina</taxon>
        <taxon>Rhabditomorpha</taxon>
        <taxon>Strongyloidea</taxon>
        <taxon>Heterorhabditidae</taxon>
        <taxon>Heterorhabditis</taxon>
    </lineage>
</organism>
<dbReference type="Gene3D" id="3.30.460.10">
    <property type="entry name" value="Beta Polymerase, domain 2"/>
    <property type="match status" value="1"/>
</dbReference>
<dbReference type="PANTHER" id="PTHR23092">
    <property type="entry name" value="POLY(A) RNA POLYMERASE"/>
    <property type="match status" value="1"/>
</dbReference>
<feature type="region of interest" description="Disordered" evidence="1">
    <location>
        <begin position="467"/>
        <end position="506"/>
    </location>
</feature>
<dbReference type="GO" id="GO:0005730">
    <property type="term" value="C:nucleolus"/>
    <property type="evidence" value="ECO:0007669"/>
    <property type="project" value="TreeGrafter"/>
</dbReference>
<dbReference type="GO" id="GO:0003729">
    <property type="term" value="F:mRNA binding"/>
    <property type="evidence" value="ECO:0007669"/>
    <property type="project" value="TreeGrafter"/>
</dbReference>
<dbReference type="GO" id="GO:0043634">
    <property type="term" value="P:polyadenylation-dependent ncRNA catabolic process"/>
    <property type="evidence" value="ECO:0007669"/>
    <property type="project" value="TreeGrafter"/>
</dbReference>
<evidence type="ECO:0000313" key="5">
    <source>
        <dbReference type="WBParaSite" id="Hba_10972"/>
    </source>
</evidence>
<dbReference type="AlphaFoldDB" id="A0A1I7X0K4"/>
<feature type="region of interest" description="Disordered" evidence="1">
    <location>
        <begin position="359"/>
        <end position="383"/>
    </location>
</feature>
<dbReference type="GO" id="GO:0031499">
    <property type="term" value="C:TRAMP complex"/>
    <property type="evidence" value="ECO:0007669"/>
    <property type="project" value="TreeGrafter"/>
</dbReference>
<keyword evidence="4" id="KW-1185">Reference proteome</keyword>
<protein>
    <submittedName>
        <fullName evidence="5">NTP_transf_2 domain-containing protein</fullName>
    </submittedName>
</protein>
<dbReference type="Pfam" id="PF22600">
    <property type="entry name" value="MTPAP-like_central"/>
    <property type="match status" value="1"/>
</dbReference>
<proteinExistence type="predicted"/>
<dbReference type="InterPro" id="IPR054708">
    <property type="entry name" value="MTPAP-like_central"/>
</dbReference>
<feature type="transmembrane region" description="Helical" evidence="2">
    <location>
        <begin position="215"/>
        <end position="237"/>
    </location>
</feature>
<evidence type="ECO:0000256" key="2">
    <source>
        <dbReference type="SAM" id="Phobius"/>
    </source>
</evidence>
<keyword evidence="2" id="KW-0472">Membrane</keyword>
<dbReference type="GO" id="GO:1990817">
    <property type="term" value="F:poly(A) RNA polymerase activity"/>
    <property type="evidence" value="ECO:0007669"/>
    <property type="project" value="InterPro"/>
</dbReference>
<dbReference type="SUPFAM" id="SSF81301">
    <property type="entry name" value="Nucleotidyltransferase"/>
    <property type="match status" value="1"/>
</dbReference>
<dbReference type="Gene3D" id="1.10.1410.10">
    <property type="match status" value="1"/>
</dbReference>
<dbReference type="InterPro" id="IPR045862">
    <property type="entry name" value="Trf4-like"/>
</dbReference>
<dbReference type="CDD" id="cd05402">
    <property type="entry name" value="NT_PAP_TUTase"/>
    <property type="match status" value="1"/>
</dbReference>
<evidence type="ECO:0000313" key="4">
    <source>
        <dbReference type="Proteomes" id="UP000095283"/>
    </source>
</evidence>
<keyword evidence="2" id="KW-0812">Transmembrane</keyword>
<feature type="region of interest" description="Disordered" evidence="1">
    <location>
        <begin position="414"/>
        <end position="451"/>
    </location>
</feature>
<dbReference type="PANTHER" id="PTHR23092:SF15">
    <property type="entry name" value="INACTIVE NON-CANONICAL POLY(A) RNA POLYMERASE PROTEIN TRF4-2-RELATED"/>
    <property type="match status" value="1"/>
</dbReference>
<feature type="transmembrane region" description="Helical" evidence="2">
    <location>
        <begin position="312"/>
        <end position="330"/>
    </location>
</feature>
<dbReference type="SUPFAM" id="SSF81631">
    <property type="entry name" value="PAP/OAS1 substrate-binding domain"/>
    <property type="match status" value="1"/>
</dbReference>